<keyword evidence="6 12" id="KW-0812">Transmembrane</keyword>
<evidence type="ECO:0000256" key="3">
    <source>
        <dbReference type="ARBA" id="ARBA00022448"/>
    </source>
</evidence>
<evidence type="ECO:0000256" key="5">
    <source>
        <dbReference type="ARBA" id="ARBA00022617"/>
    </source>
</evidence>
<gene>
    <name evidence="14" type="primary">cybH</name>
    <name evidence="14" type="ORF">MTR62_08865</name>
</gene>
<keyword evidence="11 12" id="KW-0472">Membrane</keyword>
<evidence type="ECO:0000313" key="15">
    <source>
        <dbReference type="Proteomes" id="UP001162881"/>
    </source>
</evidence>
<evidence type="ECO:0000313" key="14">
    <source>
        <dbReference type="EMBL" id="MCJ2182800.1"/>
    </source>
</evidence>
<evidence type="ECO:0000256" key="9">
    <source>
        <dbReference type="ARBA" id="ARBA00022989"/>
    </source>
</evidence>
<feature type="transmembrane region" description="Helical" evidence="12">
    <location>
        <begin position="23"/>
        <end position="43"/>
    </location>
</feature>
<keyword evidence="15" id="KW-1185">Reference proteome</keyword>
<comment type="similarity">
    <text evidence="2">Belongs to the HupC/HyaC/HydC family.</text>
</comment>
<evidence type="ECO:0000256" key="11">
    <source>
        <dbReference type="ARBA" id="ARBA00023136"/>
    </source>
</evidence>
<evidence type="ECO:0000256" key="6">
    <source>
        <dbReference type="ARBA" id="ARBA00022692"/>
    </source>
</evidence>
<dbReference type="PROSITE" id="PS00882">
    <property type="entry name" value="NI_HGENASE_CYTB_1"/>
    <property type="match status" value="1"/>
</dbReference>
<dbReference type="SUPFAM" id="SSF81342">
    <property type="entry name" value="Transmembrane di-heme cytochromes"/>
    <property type="match status" value="1"/>
</dbReference>
<dbReference type="RefSeq" id="WP_244019251.1">
    <property type="nucleotide sequence ID" value="NZ_JALHLF010000026.1"/>
</dbReference>
<feature type="domain" description="Cytochrome b561 bacterial/Ni-hydrogenase" evidence="13">
    <location>
        <begin position="16"/>
        <end position="222"/>
    </location>
</feature>
<dbReference type="NCBIfam" id="TIGR02125">
    <property type="entry name" value="CytB-hydogenase"/>
    <property type="match status" value="1"/>
</dbReference>
<dbReference type="EMBL" id="JALHLF010000026">
    <property type="protein sequence ID" value="MCJ2182800.1"/>
    <property type="molecule type" value="Genomic_DNA"/>
</dbReference>
<keyword evidence="8" id="KW-0249">Electron transport</keyword>
<dbReference type="Proteomes" id="UP001162881">
    <property type="component" value="Unassembled WGS sequence"/>
</dbReference>
<proteinExistence type="inferred from homology"/>
<evidence type="ECO:0000256" key="10">
    <source>
        <dbReference type="ARBA" id="ARBA00023004"/>
    </source>
</evidence>
<reference evidence="14" key="1">
    <citation type="submission" date="2022-03" db="EMBL/GenBank/DDBJ databases">
        <title>Identification of a novel bacterium isolated from mangrove sediments.</title>
        <authorList>
            <person name="Pan X."/>
        </authorList>
    </citation>
    <scope>NUCLEOTIDE SEQUENCE</scope>
    <source>
        <strain evidence="14">B1949</strain>
    </source>
</reference>
<organism evidence="14 15">
    <name type="scientific">Novosphingobium organovorum</name>
    <dbReference type="NCBI Taxonomy" id="2930092"/>
    <lineage>
        <taxon>Bacteria</taxon>
        <taxon>Pseudomonadati</taxon>
        <taxon>Pseudomonadota</taxon>
        <taxon>Alphaproteobacteria</taxon>
        <taxon>Sphingomonadales</taxon>
        <taxon>Sphingomonadaceae</taxon>
        <taxon>Novosphingobium</taxon>
    </lineage>
</organism>
<feature type="transmembrane region" description="Helical" evidence="12">
    <location>
        <begin position="64"/>
        <end position="85"/>
    </location>
</feature>
<dbReference type="PANTHER" id="PTHR30485">
    <property type="entry name" value="NI/FE-HYDROGENASE 1 B-TYPE CYTOCHROME SUBUNIT"/>
    <property type="match status" value="1"/>
</dbReference>
<feature type="transmembrane region" description="Helical" evidence="12">
    <location>
        <begin position="134"/>
        <end position="155"/>
    </location>
</feature>
<keyword evidence="3" id="KW-0813">Transport</keyword>
<dbReference type="PRINTS" id="PR00161">
    <property type="entry name" value="NIHGNASECYTB"/>
</dbReference>
<feature type="transmembrane region" description="Helical" evidence="12">
    <location>
        <begin position="185"/>
        <end position="205"/>
    </location>
</feature>
<evidence type="ECO:0000256" key="12">
    <source>
        <dbReference type="SAM" id="Phobius"/>
    </source>
</evidence>
<dbReference type="InterPro" id="IPR051542">
    <property type="entry name" value="Hydrogenase_cytochrome"/>
</dbReference>
<evidence type="ECO:0000256" key="4">
    <source>
        <dbReference type="ARBA" id="ARBA00022475"/>
    </source>
</evidence>
<comment type="caution">
    <text evidence="14">The sequence shown here is derived from an EMBL/GenBank/DDBJ whole genome shotgun (WGS) entry which is preliminary data.</text>
</comment>
<evidence type="ECO:0000256" key="2">
    <source>
        <dbReference type="ARBA" id="ARBA00008622"/>
    </source>
</evidence>
<dbReference type="InterPro" id="IPR011577">
    <property type="entry name" value="Cyt_b561_bac/Ni-Hgenase"/>
</dbReference>
<comment type="subcellular location">
    <subcellularLocation>
        <location evidence="1">Cell membrane</location>
        <topology evidence="1">Multi-pass membrane protein</topology>
    </subcellularLocation>
</comment>
<keyword evidence="9 12" id="KW-1133">Transmembrane helix</keyword>
<dbReference type="PROSITE" id="PS00883">
    <property type="entry name" value="NI_HGENASE_CYTB_2"/>
    <property type="match status" value="1"/>
</dbReference>
<evidence type="ECO:0000256" key="1">
    <source>
        <dbReference type="ARBA" id="ARBA00004651"/>
    </source>
</evidence>
<dbReference type="Gene3D" id="1.20.950.20">
    <property type="entry name" value="Transmembrane di-heme cytochromes, Chain C"/>
    <property type="match status" value="1"/>
</dbReference>
<sequence>MASSPAPAERVQSVYVYEAPVRLWHWINALAILALCVTGYLIGKPLPAIGGEPYAHFLFGKIRFVHFVSGQILLVGFALRVYWAFVGNVHARELFFIPVTRAPFWKEVFYELKCYMLMKKSAKTYAGHNPLAQISIHLLFVWGIVFMLVTGLALYGEGEGPGVIHTLFTSWVIPLFGESQDVHTWHHLGMWVIVSFVIVHIYAAVRDDILSRHSSISSMVSGWKTFEGGRPRH</sequence>
<dbReference type="Pfam" id="PF01292">
    <property type="entry name" value="Ni_hydr_CYTB"/>
    <property type="match status" value="1"/>
</dbReference>
<dbReference type="PANTHER" id="PTHR30485:SF0">
    <property type="entry name" value="NI_FE-HYDROGENASE 1 B-TYPE CYTOCHROME SUBUNIT-RELATED"/>
    <property type="match status" value="1"/>
</dbReference>
<accession>A0ABT0BCJ8</accession>
<keyword evidence="4" id="KW-1003">Cell membrane</keyword>
<evidence type="ECO:0000259" key="13">
    <source>
        <dbReference type="Pfam" id="PF01292"/>
    </source>
</evidence>
<keyword evidence="5" id="KW-0349">Heme</keyword>
<evidence type="ECO:0000256" key="7">
    <source>
        <dbReference type="ARBA" id="ARBA00022723"/>
    </source>
</evidence>
<evidence type="ECO:0000256" key="8">
    <source>
        <dbReference type="ARBA" id="ARBA00022982"/>
    </source>
</evidence>
<keyword evidence="7" id="KW-0479">Metal-binding</keyword>
<dbReference type="InterPro" id="IPR016174">
    <property type="entry name" value="Di-haem_cyt_TM"/>
</dbReference>
<keyword evidence="10" id="KW-0408">Iron</keyword>
<name>A0ABT0BCJ8_9SPHN</name>
<dbReference type="InterPro" id="IPR000516">
    <property type="entry name" value="Ni-dep_Hydgase_cyt-B"/>
</dbReference>
<protein>
    <submittedName>
        <fullName evidence="14">Ni/Fe-hydrogenase, b-type cytochrome subunit</fullName>
    </submittedName>
</protein>